<feature type="transmembrane region" description="Helical" evidence="1">
    <location>
        <begin position="175"/>
        <end position="195"/>
    </location>
</feature>
<feature type="transmembrane region" description="Helical" evidence="1">
    <location>
        <begin position="215"/>
        <end position="234"/>
    </location>
</feature>
<feature type="transmembrane region" description="Helical" evidence="1">
    <location>
        <begin position="86"/>
        <end position="109"/>
    </location>
</feature>
<dbReference type="EMBL" id="JACNYK010000002">
    <property type="protein sequence ID" value="MBD1425340.1"/>
    <property type="molecule type" value="Genomic_DNA"/>
</dbReference>
<keyword evidence="3" id="KW-1185">Reference proteome</keyword>
<name>A0ABR7Y213_9SPHI</name>
<organism evidence="2 3">
    <name type="scientific">Sphingobacterium arenae</name>
    <dbReference type="NCBI Taxonomy" id="1280598"/>
    <lineage>
        <taxon>Bacteria</taxon>
        <taxon>Pseudomonadati</taxon>
        <taxon>Bacteroidota</taxon>
        <taxon>Sphingobacteriia</taxon>
        <taxon>Sphingobacteriales</taxon>
        <taxon>Sphingobacteriaceae</taxon>
        <taxon>Sphingobacterium</taxon>
    </lineage>
</organism>
<evidence type="ECO:0000313" key="3">
    <source>
        <dbReference type="Proteomes" id="UP000606494"/>
    </source>
</evidence>
<proteinExistence type="predicted"/>
<evidence type="ECO:0000313" key="2">
    <source>
        <dbReference type="EMBL" id="MBD1425340.1"/>
    </source>
</evidence>
<dbReference type="InterPro" id="IPR021737">
    <property type="entry name" value="Phage_phiKZ_Orf197"/>
</dbReference>
<feature type="transmembrane region" description="Helical" evidence="1">
    <location>
        <begin position="124"/>
        <end position="145"/>
    </location>
</feature>
<reference evidence="2 3" key="1">
    <citation type="submission" date="2020-08" db="EMBL/GenBank/DDBJ databases">
        <title>Sphingobacterium sp. DN00404 isolated from aquaculture water.</title>
        <authorList>
            <person name="Zhang M."/>
        </authorList>
    </citation>
    <scope>NUCLEOTIDE SEQUENCE [LARGE SCALE GENOMIC DNA]</scope>
    <source>
        <strain evidence="2 3">KCTC 32294</strain>
    </source>
</reference>
<protein>
    <submittedName>
        <fullName evidence="2">DUF3307 domain-containing protein</fullName>
    </submittedName>
</protein>
<feature type="transmembrane region" description="Helical" evidence="1">
    <location>
        <begin position="32"/>
        <end position="51"/>
    </location>
</feature>
<dbReference type="RefSeq" id="WP_190308512.1">
    <property type="nucleotide sequence ID" value="NZ_JACNYK010000002.1"/>
</dbReference>
<dbReference type="Proteomes" id="UP000606494">
    <property type="component" value="Unassembled WGS sequence"/>
</dbReference>
<keyword evidence="1" id="KW-0472">Membrane</keyword>
<keyword evidence="1" id="KW-0812">Transmembrane</keyword>
<comment type="caution">
    <text evidence="2">The sequence shown here is derived from an EMBL/GenBank/DDBJ whole genome shotgun (WGS) entry which is preliminary data.</text>
</comment>
<sequence length="244" mass="27635">MSLLFLKLLLAHFIGDFVLQPKKWVQKRQEHIGYLLLHITLHTALLVVFFLPEISDQWQVILFISCAHLLIDSGKIYLEKKNPRRAFLLFMADQTLHILSLIVVVLYKYGLPIDWDALLSTKNLLYVLTFVLIVFVSPIVLRVFFSKWTSETDVVTKPENSLVDAGMLIGIMERLLIVLFIHVGFLSGIGFLLGAKSIFRFGDLTNAKDTKFTEYILVGTLASFVIGIAIGYGLRLGLKYIASC</sequence>
<gene>
    <name evidence="2" type="ORF">H8B17_07080</name>
</gene>
<dbReference type="Pfam" id="PF11750">
    <property type="entry name" value="DUF3307"/>
    <property type="match status" value="1"/>
</dbReference>
<keyword evidence="1" id="KW-1133">Transmembrane helix</keyword>
<evidence type="ECO:0000256" key="1">
    <source>
        <dbReference type="SAM" id="Phobius"/>
    </source>
</evidence>
<accession>A0ABR7Y213</accession>